<dbReference type="AlphaFoldDB" id="A0A1B7MK74"/>
<evidence type="ECO:0000313" key="3">
    <source>
        <dbReference type="Proteomes" id="UP000092154"/>
    </source>
</evidence>
<sequence length="85" mass="9645">MCHILLTSMLIDMHHCSLMQPVVPVPVLAMPQHRPSYLALPTCQYLCLSEIHSNLFSFATSAISFAYLPLRMSFLLFQPRTLVIP</sequence>
<name>A0A1B7MK74_9AGAM</name>
<gene>
    <name evidence="2" type="ORF">K503DRAFT_563405</name>
</gene>
<keyword evidence="1" id="KW-0732">Signal</keyword>
<protein>
    <submittedName>
        <fullName evidence="2">Uncharacterized protein</fullName>
    </submittedName>
</protein>
<accession>A0A1B7MK74</accession>
<proteinExistence type="predicted"/>
<reference evidence="2 3" key="1">
    <citation type="submission" date="2016-06" db="EMBL/GenBank/DDBJ databases">
        <title>Comparative genomics of the ectomycorrhizal sister species Rhizopogon vinicolor and Rhizopogon vesiculosus (Basidiomycota: Boletales) reveals a divergence of the mating type B locus.</title>
        <authorList>
            <consortium name="DOE Joint Genome Institute"/>
            <person name="Mujic A.B."/>
            <person name="Kuo A."/>
            <person name="Tritt A."/>
            <person name="Lipzen A."/>
            <person name="Chen C."/>
            <person name="Johnson J."/>
            <person name="Sharma A."/>
            <person name="Barry K."/>
            <person name="Grigoriev I.V."/>
            <person name="Spatafora J.W."/>
        </authorList>
    </citation>
    <scope>NUCLEOTIDE SEQUENCE [LARGE SCALE GENOMIC DNA]</scope>
    <source>
        <strain evidence="2 3">AM-OR11-026</strain>
    </source>
</reference>
<organism evidence="2 3">
    <name type="scientific">Rhizopogon vinicolor AM-OR11-026</name>
    <dbReference type="NCBI Taxonomy" id="1314800"/>
    <lineage>
        <taxon>Eukaryota</taxon>
        <taxon>Fungi</taxon>
        <taxon>Dikarya</taxon>
        <taxon>Basidiomycota</taxon>
        <taxon>Agaricomycotina</taxon>
        <taxon>Agaricomycetes</taxon>
        <taxon>Agaricomycetidae</taxon>
        <taxon>Boletales</taxon>
        <taxon>Suillineae</taxon>
        <taxon>Rhizopogonaceae</taxon>
        <taxon>Rhizopogon</taxon>
    </lineage>
</organism>
<feature type="signal peptide" evidence="1">
    <location>
        <begin position="1"/>
        <end position="16"/>
    </location>
</feature>
<dbReference type="Proteomes" id="UP000092154">
    <property type="component" value="Unassembled WGS sequence"/>
</dbReference>
<dbReference type="EMBL" id="KV448867">
    <property type="protein sequence ID" value="OAX32981.1"/>
    <property type="molecule type" value="Genomic_DNA"/>
</dbReference>
<evidence type="ECO:0000256" key="1">
    <source>
        <dbReference type="SAM" id="SignalP"/>
    </source>
</evidence>
<feature type="chain" id="PRO_5008597344" evidence="1">
    <location>
        <begin position="17"/>
        <end position="85"/>
    </location>
</feature>
<evidence type="ECO:0000313" key="2">
    <source>
        <dbReference type="EMBL" id="OAX32981.1"/>
    </source>
</evidence>
<keyword evidence="3" id="KW-1185">Reference proteome</keyword>
<dbReference type="InParanoid" id="A0A1B7MK74"/>